<gene>
    <name evidence="2" type="ORF">EJ08DRAFT_455653</name>
</gene>
<comment type="caution">
    <text evidence="2">The sequence shown here is derived from an EMBL/GenBank/DDBJ whole genome shotgun (WGS) entry which is preliminary data.</text>
</comment>
<dbReference type="Pfam" id="PF24864">
    <property type="entry name" value="DUF7730"/>
    <property type="match status" value="1"/>
</dbReference>
<feature type="domain" description="DUF7730" evidence="1">
    <location>
        <begin position="39"/>
        <end position="68"/>
    </location>
</feature>
<dbReference type="Proteomes" id="UP000800235">
    <property type="component" value="Unassembled WGS sequence"/>
</dbReference>
<evidence type="ECO:0000313" key="2">
    <source>
        <dbReference type="EMBL" id="KAF2423165.1"/>
    </source>
</evidence>
<organism evidence="2 3">
    <name type="scientific">Tothia fuscella</name>
    <dbReference type="NCBI Taxonomy" id="1048955"/>
    <lineage>
        <taxon>Eukaryota</taxon>
        <taxon>Fungi</taxon>
        <taxon>Dikarya</taxon>
        <taxon>Ascomycota</taxon>
        <taxon>Pezizomycotina</taxon>
        <taxon>Dothideomycetes</taxon>
        <taxon>Pleosporomycetidae</taxon>
        <taxon>Venturiales</taxon>
        <taxon>Cylindrosympodiaceae</taxon>
        <taxon>Tothia</taxon>
    </lineage>
</organism>
<dbReference type="EMBL" id="MU007084">
    <property type="protein sequence ID" value="KAF2423165.1"/>
    <property type="molecule type" value="Genomic_DNA"/>
</dbReference>
<keyword evidence="3" id="KW-1185">Reference proteome</keyword>
<accession>A0A9P4TUZ4</accession>
<proteinExistence type="predicted"/>
<dbReference type="InterPro" id="IPR056632">
    <property type="entry name" value="DUF7730"/>
</dbReference>
<evidence type="ECO:0000259" key="1">
    <source>
        <dbReference type="Pfam" id="PF24864"/>
    </source>
</evidence>
<protein>
    <recommendedName>
        <fullName evidence="1">DUF7730 domain-containing protein</fullName>
    </recommendedName>
</protein>
<evidence type="ECO:0000313" key="3">
    <source>
        <dbReference type="Proteomes" id="UP000800235"/>
    </source>
</evidence>
<name>A0A9P4TUZ4_9PEZI</name>
<sequence>MAKGFLDLPTEVSLKIYRCCSGHGRDGPVPFGYKKETTSQLLRTCTQVYYEAIDILYGENTFLISASPYKSTTGALSIENHYMLDRLPLTRIKHVMFRNYDEISRRTVFSTLRYFSNPKTICLLDWVCCADKEEIGTAAIQSTLAKCGSNVPASYSAVAF</sequence>
<dbReference type="OrthoDB" id="62952at2759"/>
<dbReference type="AlphaFoldDB" id="A0A9P4TUZ4"/>
<reference evidence="2" key="1">
    <citation type="journal article" date="2020" name="Stud. Mycol.">
        <title>101 Dothideomycetes genomes: a test case for predicting lifestyles and emergence of pathogens.</title>
        <authorList>
            <person name="Haridas S."/>
            <person name="Albert R."/>
            <person name="Binder M."/>
            <person name="Bloem J."/>
            <person name="Labutti K."/>
            <person name="Salamov A."/>
            <person name="Andreopoulos B."/>
            <person name="Baker S."/>
            <person name="Barry K."/>
            <person name="Bills G."/>
            <person name="Bluhm B."/>
            <person name="Cannon C."/>
            <person name="Castanera R."/>
            <person name="Culley D."/>
            <person name="Daum C."/>
            <person name="Ezra D."/>
            <person name="Gonzalez J."/>
            <person name="Henrissat B."/>
            <person name="Kuo A."/>
            <person name="Liang C."/>
            <person name="Lipzen A."/>
            <person name="Lutzoni F."/>
            <person name="Magnuson J."/>
            <person name="Mondo S."/>
            <person name="Nolan M."/>
            <person name="Ohm R."/>
            <person name="Pangilinan J."/>
            <person name="Park H.-J."/>
            <person name="Ramirez L."/>
            <person name="Alfaro M."/>
            <person name="Sun H."/>
            <person name="Tritt A."/>
            <person name="Yoshinaga Y."/>
            <person name="Zwiers L.-H."/>
            <person name="Turgeon B."/>
            <person name="Goodwin S."/>
            <person name="Spatafora J."/>
            <person name="Crous P."/>
            <person name="Grigoriev I."/>
        </authorList>
    </citation>
    <scope>NUCLEOTIDE SEQUENCE</scope>
    <source>
        <strain evidence="2">CBS 130266</strain>
    </source>
</reference>